<dbReference type="Proteomes" id="UP000321484">
    <property type="component" value="Unassembled WGS sequence"/>
</dbReference>
<dbReference type="EMBL" id="BJYK01000001">
    <property type="protein sequence ID" value="GEN79071.1"/>
    <property type="molecule type" value="Genomic_DNA"/>
</dbReference>
<dbReference type="Pfam" id="PF10825">
    <property type="entry name" value="DUF2752"/>
    <property type="match status" value="1"/>
</dbReference>
<dbReference type="AlphaFoldDB" id="A0A511YV38"/>
<reference evidence="2 3" key="1">
    <citation type="submission" date="2019-07" db="EMBL/GenBank/DDBJ databases">
        <title>Whole genome shotgun sequence of Actinotalea fermentans NBRC 105374.</title>
        <authorList>
            <person name="Hosoyama A."/>
            <person name="Uohara A."/>
            <person name="Ohji S."/>
            <person name="Ichikawa N."/>
        </authorList>
    </citation>
    <scope>NUCLEOTIDE SEQUENCE [LARGE SCALE GENOMIC DNA]</scope>
    <source>
        <strain evidence="2 3">NBRC 105374</strain>
    </source>
</reference>
<proteinExistence type="predicted"/>
<organism evidence="2 3">
    <name type="scientific">Actinotalea fermentans</name>
    <dbReference type="NCBI Taxonomy" id="43671"/>
    <lineage>
        <taxon>Bacteria</taxon>
        <taxon>Bacillati</taxon>
        <taxon>Actinomycetota</taxon>
        <taxon>Actinomycetes</taxon>
        <taxon>Micrococcales</taxon>
        <taxon>Cellulomonadaceae</taxon>
        <taxon>Actinotalea</taxon>
    </lineage>
</organism>
<evidence type="ECO:0000313" key="2">
    <source>
        <dbReference type="EMBL" id="GEN79071.1"/>
    </source>
</evidence>
<evidence type="ECO:0008006" key="4">
    <source>
        <dbReference type="Google" id="ProtNLM"/>
    </source>
</evidence>
<accession>A0A511YV38</accession>
<feature type="transmembrane region" description="Helical" evidence="1">
    <location>
        <begin position="12"/>
        <end position="37"/>
    </location>
</feature>
<protein>
    <recommendedName>
        <fullName evidence="4">DUF2752 domain-containing protein</fullName>
    </recommendedName>
</protein>
<dbReference type="InterPro" id="IPR021215">
    <property type="entry name" value="DUF2752"/>
</dbReference>
<keyword evidence="1" id="KW-1133">Transmembrane helix</keyword>
<evidence type="ECO:0000313" key="3">
    <source>
        <dbReference type="Proteomes" id="UP000321484"/>
    </source>
</evidence>
<dbReference type="RefSeq" id="WP_261765435.1">
    <property type="nucleotide sequence ID" value="NZ_BJYK01000001.1"/>
</dbReference>
<keyword evidence="1" id="KW-0472">Membrane</keyword>
<keyword evidence="3" id="KW-1185">Reference proteome</keyword>
<evidence type="ECO:0000256" key="1">
    <source>
        <dbReference type="SAM" id="Phobius"/>
    </source>
</evidence>
<comment type="caution">
    <text evidence="2">The sequence shown here is derived from an EMBL/GenBank/DDBJ whole genome shotgun (WGS) entry which is preliminary data.</text>
</comment>
<keyword evidence="1" id="KW-0812">Transmembrane</keyword>
<gene>
    <name evidence="2" type="ORF">AFE02nite_08050</name>
</gene>
<feature type="transmembrane region" description="Helical" evidence="1">
    <location>
        <begin position="111"/>
        <end position="131"/>
    </location>
</feature>
<sequence>MTPSRPEASTVPVLRAIAAPAATAVGAAAVLTVLHLVSPYEGGTYPTCPSLVLTGYYCPGCGSLRALHSLTSLDVAGAWDMNPLAVVMIPVLVGYWFGWARRAVTGRPRTWLAPPWVIWGLLVLILAYWVARNVPALAPWLAP</sequence>
<name>A0A511YV38_9CELL</name>
<feature type="transmembrane region" description="Helical" evidence="1">
    <location>
        <begin position="81"/>
        <end position="99"/>
    </location>
</feature>